<dbReference type="Proteomes" id="UP000239872">
    <property type="component" value="Unassembled WGS sequence"/>
</dbReference>
<evidence type="ECO:0000313" key="5">
    <source>
        <dbReference type="Proteomes" id="UP000239872"/>
    </source>
</evidence>
<evidence type="ECO:0000256" key="3">
    <source>
        <dbReference type="SAM" id="SignalP"/>
    </source>
</evidence>
<comment type="caution">
    <text evidence="4">The sequence shown here is derived from an EMBL/GenBank/DDBJ whole genome shotgun (WGS) entry which is preliminary data.</text>
</comment>
<dbReference type="EMBL" id="PPSL01000005">
    <property type="protein sequence ID" value="PQJ09702.1"/>
    <property type="molecule type" value="Genomic_DNA"/>
</dbReference>
<feature type="transmembrane region" description="Helical" evidence="2">
    <location>
        <begin position="82"/>
        <end position="99"/>
    </location>
</feature>
<keyword evidence="5" id="KW-1185">Reference proteome</keyword>
<reference evidence="4 5" key="1">
    <citation type="submission" date="2018-01" db="EMBL/GenBank/DDBJ databases">
        <title>A novel member of the phylum Bacteroidetes isolated from glacier ice.</title>
        <authorList>
            <person name="Liu Q."/>
            <person name="Xin Y.-H."/>
        </authorList>
    </citation>
    <scope>NUCLEOTIDE SEQUENCE [LARGE SCALE GENOMIC DNA]</scope>
    <source>
        <strain evidence="4 5">RB1R16</strain>
    </source>
</reference>
<feature type="region of interest" description="Disordered" evidence="1">
    <location>
        <begin position="37"/>
        <end position="61"/>
    </location>
</feature>
<proteinExistence type="predicted"/>
<gene>
    <name evidence="4" type="ORF">CJD36_017375</name>
</gene>
<evidence type="ECO:0000256" key="2">
    <source>
        <dbReference type="SAM" id="Phobius"/>
    </source>
</evidence>
<protein>
    <submittedName>
        <fullName evidence="4">Uncharacterized protein</fullName>
    </submittedName>
</protein>
<keyword evidence="2" id="KW-1133">Transmembrane helix</keyword>
<dbReference type="RefSeq" id="WP_105040474.1">
    <property type="nucleotide sequence ID" value="NZ_PPSL01000005.1"/>
</dbReference>
<feature type="chain" id="PRO_5015449406" evidence="3">
    <location>
        <begin position="23"/>
        <end position="135"/>
    </location>
</feature>
<evidence type="ECO:0000313" key="4">
    <source>
        <dbReference type="EMBL" id="PQJ09702.1"/>
    </source>
</evidence>
<name>A0A2S7SS05_9BACT</name>
<feature type="transmembrane region" description="Helical" evidence="2">
    <location>
        <begin position="106"/>
        <end position="128"/>
    </location>
</feature>
<feature type="compositionally biased region" description="Low complexity" evidence="1">
    <location>
        <begin position="37"/>
        <end position="46"/>
    </location>
</feature>
<feature type="signal peptide" evidence="3">
    <location>
        <begin position="1"/>
        <end position="22"/>
    </location>
</feature>
<dbReference type="OrthoDB" id="2692128at2"/>
<organism evidence="4 5">
    <name type="scientific">Flavipsychrobacter stenotrophus</name>
    <dbReference type="NCBI Taxonomy" id="2077091"/>
    <lineage>
        <taxon>Bacteria</taxon>
        <taxon>Pseudomonadati</taxon>
        <taxon>Bacteroidota</taxon>
        <taxon>Chitinophagia</taxon>
        <taxon>Chitinophagales</taxon>
        <taxon>Chitinophagaceae</taxon>
        <taxon>Flavipsychrobacter</taxon>
    </lineage>
</organism>
<keyword evidence="3" id="KW-0732">Signal</keyword>
<keyword evidence="2" id="KW-0472">Membrane</keyword>
<evidence type="ECO:0000256" key="1">
    <source>
        <dbReference type="SAM" id="MobiDB-lite"/>
    </source>
</evidence>
<keyword evidence="2" id="KW-0812">Transmembrane</keyword>
<sequence length="135" mass="14561">MKTRITVLLLALTMGLTTVSQAAFLIKKEAKTEQAATNGTTGTALADESNATTATPEPKAHARKHSSLHKRLAAGKAEISKGVYILLAIIGLGFLGIGLNESFEGINWIIGLILCLLFWLPGLIYALIMMKNYYK</sequence>
<dbReference type="AlphaFoldDB" id="A0A2S7SS05"/>
<accession>A0A2S7SS05</accession>